<dbReference type="PROSITE" id="PS50928">
    <property type="entry name" value="ABC_TM1"/>
    <property type="match status" value="1"/>
</dbReference>
<keyword evidence="4 7" id="KW-0812">Transmembrane</keyword>
<comment type="subcellular location">
    <subcellularLocation>
        <location evidence="1 7">Cell membrane</location>
        <topology evidence="1 7">Multi-pass membrane protein</topology>
    </subcellularLocation>
</comment>
<dbReference type="GO" id="GO:0005886">
    <property type="term" value="C:plasma membrane"/>
    <property type="evidence" value="ECO:0007669"/>
    <property type="project" value="UniProtKB-SubCell"/>
</dbReference>
<keyword evidence="2 7" id="KW-0813">Transport</keyword>
<dbReference type="AlphaFoldDB" id="A0A926DUV5"/>
<keyword evidence="3" id="KW-1003">Cell membrane</keyword>
<gene>
    <name evidence="9" type="ORF">H8730_09565</name>
</gene>
<dbReference type="GO" id="GO:0055085">
    <property type="term" value="P:transmembrane transport"/>
    <property type="evidence" value="ECO:0007669"/>
    <property type="project" value="InterPro"/>
</dbReference>
<evidence type="ECO:0000256" key="5">
    <source>
        <dbReference type="ARBA" id="ARBA00022989"/>
    </source>
</evidence>
<accession>A0A926DUV5</accession>
<dbReference type="SUPFAM" id="SSF161098">
    <property type="entry name" value="MetI-like"/>
    <property type="match status" value="1"/>
</dbReference>
<dbReference type="Gene3D" id="1.10.3720.10">
    <property type="entry name" value="MetI-like"/>
    <property type="match status" value="1"/>
</dbReference>
<feature type="transmembrane region" description="Helical" evidence="7">
    <location>
        <begin position="267"/>
        <end position="286"/>
    </location>
</feature>
<dbReference type="InterPro" id="IPR000515">
    <property type="entry name" value="MetI-like"/>
</dbReference>
<keyword evidence="5 7" id="KW-1133">Transmembrane helix</keyword>
<sequence>MSNIFKKGYRYKIVIHLFFILMCLTFVVPMILVISISFSSEASVTAVGAGYSLIPKEFSLEAYQLAFANPKTVTYGYIVTISQSFLGTFLSCIVMGMVAYPLSRSNFAYKGVITFIVFFTMLFGGGMIPTYIVYTQFYGLRDNFLVYILPGLAGGAYYTLIVRTFFKGLPESLFESAKIDGARELTIFFRIAVPLSKPVFATVAFMMLVAKWNDFQTSMIYITNQNLYTLQYLLQRILNEAQYLNGLMSNPIPGVDVSQFKQPAETLRYAMCVIAAGPMLLIFPFFQKYFATGLTIGAVKG</sequence>
<keyword evidence="10" id="KW-1185">Reference proteome</keyword>
<dbReference type="Proteomes" id="UP000657006">
    <property type="component" value="Unassembled WGS sequence"/>
</dbReference>
<protein>
    <submittedName>
        <fullName evidence="9">Carbohydrate ABC transporter permease</fullName>
    </submittedName>
</protein>
<dbReference type="Pfam" id="PF00528">
    <property type="entry name" value="BPD_transp_1"/>
    <property type="match status" value="1"/>
</dbReference>
<evidence type="ECO:0000256" key="4">
    <source>
        <dbReference type="ARBA" id="ARBA00022692"/>
    </source>
</evidence>
<evidence type="ECO:0000256" key="7">
    <source>
        <dbReference type="RuleBase" id="RU363032"/>
    </source>
</evidence>
<comment type="similarity">
    <text evidence="7">Belongs to the binding-protein-dependent transport system permease family.</text>
</comment>
<dbReference type="InterPro" id="IPR035906">
    <property type="entry name" value="MetI-like_sf"/>
</dbReference>
<evidence type="ECO:0000313" key="9">
    <source>
        <dbReference type="EMBL" id="MBC8543794.1"/>
    </source>
</evidence>
<evidence type="ECO:0000256" key="2">
    <source>
        <dbReference type="ARBA" id="ARBA00022448"/>
    </source>
</evidence>
<proteinExistence type="inferred from homology"/>
<dbReference type="RefSeq" id="WP_177720094.1">
    <property type="nucleotide sequence ID" value="NZ_JACRSQ010000012.1"/>
</dbReference>
<feature type="transmembrane region" description="Helical" evidence="7">
    <location>
        <begin position="12"/>
        <end position="38"/>
    </location>
</feature>
<evidence type="ECO:0000259" key="8">
    <source>
        <dbReference type="PROSITE" id="PS50928"/>
    </source>
</evidence>
<dbReference type="EMBL" id="JACRSQ010000012">
    <property type="protein sequence ID" value="MBC8543794.1"/>
    <property type="molecule type" value="Genomic_DNA"/>
</dbReference>
<reference evidence="9" key="1">
    <citation type="submission" date="2020-08" db="EMBL/GenBank/DDBJ databases">
        <title>Genome public.</title>
        <authorList>
            <person name="Liu C."/>
            <person name="Sun Q."/>
        </authorList>
    </citation>
    <scope>NUCLEOTIDE SEQUENCE</scope>
    <source>
        <strain evidence="9">NSJ-32</strain>
    </source>
</reference>
<feature type="transmembrane region" description="Helical" evidence="7">
    <location>
        <begin position="187"/>
        <end position="209"/>
    </location>
</feature>
<feature type="transmembrane region" description="Helical" evidence="7">
    <location>
        <begin position="144"/>
        <end position="166"/>
    </location>
</feature>
<feature type="transmembrane region" description="Helical" evidence="7">
    <location>
        <begin position="112"/>
        <end position="132"/>
    </location>
</feature>
<comment type="caution">
    <text evidence="9">The sequence shown here is derived from an EMBL/GenBank/DDBJ whole genome shotgun (WGS) entry which is preliminary data.</text>
</comment>
<organism evidence="9 10">
    <name type="scientific">Bianquea renquensis</name>
    <dbReference type="NCBI Taxonomy" id="2763661"/>
    <lineage>
        <taxon>Bacteria</taxon>
        <taxon>Bacillati</taxon>
        <taxon>Bacillota</taxon>
        <taxon>Clostridia</taxon>
        <taxon>Eubacteriales</taxon>
        <taxon>Bianqueaceae</taxon>
        <taxon>Bianquea</taxon>
    </lineage>
</organism>
<dbReference type="CDD" id="cd06261">
    <property type="entry name" value="TM_PBP2"/>
    <property type="match status" value="1"/>
</dbReference>
<evidence type="ECO:0000256" key="3">
    <source>
        <dbReference type="ARBA" id="ARBA00022475"/>
    </source>
</evidence>
<evidence type="ECO:0000256" key="1">
    <source>
        <dbReference type="ARBA" id="ARBA00004651"/>
    </source>
</evidence>
<dbReference type="PANTHER" id="PTHR43744">
    <property type="entry name" value="ABC TRANSPORTER PERMEASE PROTEIN MG189-RELATED-RELATED"/>
    <property type="match status" value="1"/>
</dbReference>
<evidence type="ECO:0000313" key="10">
    <source>
        <dbReference type="Proteomes" id="UP000657006"/>
    </source>
</evidence>
<feature type="domain" description="ABC transmembrane type-1" evidence="8">
    <location>
        <begin position="77"/>
        <end position="286"/>
    </location>
</feature>
<name>A0A926DUV5_9FIRM</name>
<feature type="transmembrane region" description="Helical" evidence="7">
    <location>
        <begin position="75"/>
        <end position="100"/>
    </location>
</feature>
<keyword evidence="6 7" id="KW-0472">Membrane</keyword>
<dbReference type="PANTHER" id="PTHR43744:SF9">
    <property type="entry name" value="POLYGALACTURONAN_RHAMNOGALACTURONAN TRANSPORT SYSTEM PERMEASE PROTEIN YTCP"/>
    <property type="match status" value="1"/>
</dbReference>
<evidence type="ECO:0000256" key="6">
    <source>
        <dbReference type="ARBA" id="ARBA00023136"/>
    </source>
</evidence>